<dbReference type="Proteomes" id="UP000693946">
    <property type="component" value="Unassembled WGS sequence"/>
</dbReference>
<reference evidence="2 3" key="1">
    <citation type="journal article" date="2021" name="Sci. Rep.">
        <title>Chromosome anchoring in Senegalese sole (Solea senegalensis) reveals sex-associated markers and genome rearrangements in flatfish.</title>
        <authorList>
            <person name="Guerrero-Cozar I."/>
            <person name="Gomez-Garrido J."/>
            <person name="Berbel C."/>
            <person name="Martinez-Blanch J.F."/>
            <person name="Alioto T."/>
            <person name="Claros M.G."/>
            <person name="Gagnaire P.A."/>
            <person name="Manchado M."/>
        </authorList>
    </citation>
    <scope>NUCLEOTIDE SEQUENCE [LARGE SCALE GENOMIC DNA]</scope>
    <source>
        <strain evidence="2">Sse05_10M</strain>
    </source>
</reference>
<feature type="region of interest" description="Disordered" evidence="1">
    <location>
        <begin position="85"/>
        <end position="136"/>
    </location>
</feature>
<feature type="compositionally biased region" description="Low complexity" evidence="1">
    <location>
        <begin position="92"/>
        <end position="104"/>
    </location>
</feature>
<name>A0AAV6PBV2_SOLSE</name>
<evidence type="ECO:0000313" key="3">
    <source>
        <dbReference type="Proteomes" id="UP000693946"/>
    </source>
</evidence>
<comment type="caution">
    <text evidence="2">The sequence shown here is derived from an EMBL/GenBank/DDBJ whole genome shotgun (WGS) entry which is preliminary data.</text>
</comment>
<proteinExistence type="predicted"/>
<sequence>MASPTKIPKMQRQHDGLRQQLELLAYSSTDPHVPRQMLAKRIMDVASIVASTLNTADRKLNAEKQKNIHLTKQLQATEHWITQDDILMADATTPTPSNTITSSPKDTGTKGDDYPLQQEHIQTSDEEDNTAAKPEN</sequence>
<gene>
    <name evidence="2" type="ORF">JOB18_028773</name>
</gene>
<dbReference type="EMBL" id="JAGKHQ010001564">
    <property type="protein sequence ID" value="KAG7454855.1"/>
    <property type="molecule type" value="Genomic_DNA"/>
</dbReference>
<keyword evidence="3" id="KW-1185">Reference proteome</keyword>
<dbReference type="AlphaFoldDB" id="A0AAV6PBV2"/>
<evidence type="ECO:0000313" key="2">
    <source>
        <dbReference type="EMBL" id="KAG7454855.1"/>
    </source>
</evidence>
<organism evidence="2 3">
    <name type="scientific">Solea senegalensis</name>
    <name type="common">Senegalese sole</name>
    <dbReference type="NCBI Taxonomy" id="28829"/>
    <lineage>
        <taxon>Eukaryota</taxon>
        <taxon>Metazoa</taxon>
        <taxon>Chordata</taxon>
        <taxon>Craniata</taxon>
        <taxon>Vertebrata</taxon>
        <taxon>Euteleostomi</taxon>
        <taxon>Actinopterygii</taxon>
        <taxon>Neopterygii</taxon>
        <taxon>Teleostei</taxon>
        <taxon>Neoteleostei</taxon>
        <taxon>Acanthomorphata</taxon>
        <taxon>Carangaria</taxon>
        <taxon>Pleuronectiformes</taxon>
        <taxon>Pleuronectoidei</taxon>
        <taxon>Soleidae</taxon>
        <taxon>Solea</taxon>
    </lineage>
</organism>
<accession>A0AAV6PBV2</accession>
<evidence type="ECO:0000256" key="1">
    <source>
        <dbReference type="SAM" id="MobiDB-lite"/>
    </source>
</evidence>
<protein>
    <submittedName>
        <fullName evidence="2">Uncharacterized protein</fullName>
    </submittedName>
</protein>